<feature type="region of interest" description="Disordered" evidence="1">
    <location>
        <begin position="60"/>
        <end position="81"/>
    </location>
</feature>
<sequence length="106" mass="11302">MCKVYLGAEAGRGRDPDRDVPTTGVGSAMSISQSEQHEVVSSESDLKRTLAMCIAVISQARRRDSETSPGATGGDSASAGTWQPADIHLISILEELETETLERLLV</sequence>
<feature type="compositionally biased region" description="Low complexity" evidence="1">
    <location>
        <begin position="67"/>
        <end position="81"/>
    </location>
</feature>
<dbReference type="Proteomes" id="UP001153954">
    <property type="component" value="Unassembled WGS sequence"/>
</dbReference>
<evidence type="ECO:0000313" key="3">
    <source>
        <dbReference type="Proteomes" id="UP001153954"/>
    </source>
</evidence>
<dbReference type="AlphaFoldDB" id="A0AAU9TXX2"/>
<comment type="caution">
    <text evidence="2">The sequence shown here is derived from an EMBL/GenBank/DDBJ whole genome shotgun (WGS) entry which is preliminary data.</text>
</comment>
<proteinExistence type="predicted"/>
<name>A0AAU9TXX2_EUPED</name>
<keyword evidence="3" id="KW-1185">Reference proteome</keyword>
<evidence type="ECO:0000313" key="2">
    <source>
        <dbReference type="EMBL" id="CAH2091544.1"/>
    </source>
</evidence>
<gene>
    <name evidence="2" type="ORF">EEDITHA_LOCUS7402</name>
</gene>
<feature type="compositionally biased region" description="Basic and acidic residues" evidence="1">
    <location>
        <begin position="35"/>
        <end position="45"/>
    </location>
</feature>
<evidence type="ECO:0000256" key="1">
    <source>
        <dbReference type="SAM" id="MobiDB-lite"/>
    </source>
</evidence>
<accession>A0AAU9TXX2</accession>
<dbReference type="EMBL" id="CAKOGL010000010">
    <property type="protein sequence ID" value="CAH2091544.1"/>
    <property type="molecule type" value="Genomic_DNA"/>
</dbReference>
<feature type="compositionally biased region" description="Basic and acidic residues" evidence="1">
    <location>
        <begin position="11"/>
        <end position="20"/>
    </location>
</feature>
<feature type="region of interest" description="Disordered" evidence="1">
    <location>
        <begin position="1"/>
        <end position="45"/>
    </location>
</feature>
<organism evidence="2 3">
    <name type="scientific">Euphydryas editha</name>
    <name type="common">Edith's checkerspot</name>
    <dbReference type="NCBI Taxonomy" id="104508"/>
    <lineage>
        <taxon>Eukaryota</taxon>
        <taxon>Metazoa</taxon>
        <taxon>Ecdysozoa</taxon>
        <taxon>Arthropoda</taxon>
        <taxon>Hexapoda</taxon>
        <taxon>Insecta</taxon>
        <taxon>Pterygota</taxon>
        <taxon>Neoptera</taxon>
        <taxon>Endopterygota</taxon>
        <taxon>Lepidoptera</taxon>
        <taxon>Glossata</taxon>
        <taxon>Ditrysia</taxon>
        <taxon>Papilionoidea</taxon>
        <taxon>Nymphalidae</taxon>
        <taxon>Nymphalinae</taxon>
        <taxon>Euphydryas</taxon>
    </lineage>
</organism>
<protein>
    <submittedName>
        <fullName evidence="2">Uncharacterized protein</fullName>
    </submittedName>
</protein>
<reference evidence="2" key="1">
    <citation type="submission" date="2022-03" db="EMBL/GenBank/DDBJ databases">
        <authorList>
            <person name="Tunstrom K."/>
        </authorList>
    </citation>
    <scope>NUCLEOTIDE SEQUENCE</scope>
</reference>